<evidence type="ECO:0000256" key="6">
    <source>
        <dbReference type="ARBA" id="ARBA00022692"/>
    </source>
</evidence>
<dbReference type="SMART" id="SM00387">
    <property type="entry name" value="HATPase_c"/>
    <property type="match status" value="1"/>
</dbReference>
<keyword evidence="4" id="KW-0597">Phosphoprotein</keyword>
<evidence type="ECO:0000256" key="8">
    <source>
        <dbReference type="ARBA" id="ARBA00022777"/>
    </source>
</evidence>
<dbReference type="InterPro" id="IPR036097">
    <property type="entry name" value="HisK_dim/P_sf"/>
</dbReference>
<dbReference type="Proteomes" id="UP000503162">
    <property type="component" value="Chromosome"/>
</dbReference>
<keyword evidence="8 15" id="KW-0418">Kinase</keyword>
<dbReference type="PROSITE" id="PS50109">
    <property type="entry name" value="HIS_KIN"/>
    <property type="match status" value="1"/>
</dbReference>
<keyword evidence="7" id="KW-0547">Nucleotide-binding</keyword>
<keyword evidence="12 13" id="KW-0472">Membrane</keyword>
<evidence type="ECO:0000256" key="1">
    <source>
        <dbReference type="ARBA" id="ARBA00000085"/>
    </source>
</evidence>
<dbReference type="RefSeq" id="WP_166224111.1">
    <property type="nucleotide sequence ID" value="NZ_CP049989.1"/>
</dbReference>
<keyword evidence="5" id="KW-0808">Transferase</keyword>
<dbReference type="Pfam" id="PF00512">
    <property type="entry name" value="HisKA"/>
    <property type="match status" value="1"/>
</dbReference>
<dbReference type="EC" id="2.7.13.3" evidence="3"/>
<comment type="subcellular location">
    <subcellularLocation>
        <location evidence="2">Membrane</location>
        <topology evidence="2">Multi-pass membrane protein</topology>
    </subcellularLocation>
</comment>
<evidence type="ECO:0000256" key="9">
    <source>
        <dbReference type="ARBA" id="ARBA00022840"/>
    </source>
</evidence>
<dbReference type="Gene3D" id="1.10.287.130">
    <property type="match status" value="1"/>
</dbReference>
<dbReference type="PANTHER" id="PTHR45436:SF14">
    <property type="entry name" value="SENSOR PROTEIN QSEC"/>
    <property type="match status" value="1"/>
</dbReference>
<evidence type="ECO:0000313" key="15">
    <source>
        <dbReference type="EMBL" id="QIM51086.1"/>
    </source>
</evidence>
<feature type="transmembrane region" description="Helical" evidence="13">
    <location>
        <begin position="147"/>
        <end position="166"/>
    </location>
</feature>
<evidence type="ECO:0000256" key="7">
    <source>
        <dbReference type="ARBA" id="ARBA00022741"/>
    </source>
</evidence>
<evidence type="ECO:0000256" key="2">
    <source>
        <dbReference type="ARBA" id="ARBA00004141"/>
    </source>
</evidence>
<reference evidence="15 16" key="1">
    <citation type="submission" date="2020-03" db="EMBL/GenBank/DDBJ databases">
        <title>Hydrogenophaga sp. nov. isolated from cyanobacterial mat.</title>
        <authorList>
            <person name="Thorat V."/>
            <person name="Kirdat K."/>
            <person name="Tiwarekar B."/>
            <person name="Costa E.D."/>
            <person name="Yadav A."/>
        </authorList>
    </citation>
    <scope>NUCLEOTIDE SEQUENCE [LARGE SCALE GENOMIC DNA]</scope>
    <source>
        <strain evidence="15 16">BA0156</strain>
    </source>
</reference>
<evidence type="ECO:0000256" key="3">
    <source>
        <dbReference type="ARBA" id="ARBA00012438"/>
    </source>
</evidence>
<dbReference type="KEGG" id="hcz:G9Q37_02515"/>
<dbReference type="InterPro" id="IPR005467">
    <property type="entry name" value="His_kinase_dom"/>
</dbReference>
<keyword evidence="6 13" id="KW-0812">Transmembrane</keyword>
<dbReference type="Gene3D" id="3.30.565.10">
    <property type="entry name" value="Histidine kinase-like ATPase, C-terminal domain"/>
    <property type="match status" value="1"/>
</dbReference>
<comment type="catalytic activity">
    <reaction evidence="1">
        <text>ATP + protein L-histidine = ADP + protein N-phospho-L-histidine.</text>
        <dbReference type="EC" id="2.7.13.3"/>
    </reaction>
</comment>
<dbReference type="GO" id="GO:0000155">
    <property type="term" value="F:phosphorelay sensor kinase activity"/>
    <property type="evidence" value="ECO:0007669"/>
    <property type="project" value="InterPro"/>
</dbReference>
<evidence type="ECO:0000256" key="10">
    <source>
        <dbReference type="ARBA" id="ARBA00022989"/>
    </source>
</evidence>
<accession>A0A6G8IDI4</accession>
<keyword evidence="10 13" id="KW-1133">Transmembrane helix</keyword>
<evidence type="ECO:0000313" key="16">
    <source>
        <dbReference type="Proteomes" id="UP000503162"/>
    </source>
</evidence>
<dbReference type="PANTHER" id="PTHR45436">
    <property type="entry name" value="SENSOR HISTIDINE KINASE YKOH"/>
    <property type="match status" value="1"/>
</dbReference>
<organism evidence="15 16">
    <name type="scientific">Hydrogenophaga crocea</name>
    <dbReference type="NCBI Taxonomy" id="2716225"/>
    <lineage>
        <taxon>Bacteria</taxon>
        <taxon>Pseudomonadati</taxon>
        <taxon>Pseudomonadota</taxon>
        <taxon>Betaproteobacteria</taxon>
        <taxon>Burkholderiales</taxon>
        <taxon>Comamonadaceae</taxon>
        <taxon>Hydrogenophaga</taxon>
    </lineage>
</organism>
<evidence type="ECO:0000256" key="11">
    <source>
        <dbReference type="ARBA" id="ARBA00023012"/>
    </source>
</evidence>
<evidence type="ECO:0000259" key="14">
    <source>
        <dbReference type="PROSITE" id="PS50109"/>
    </source>
</evidence>
<dbReference type="InterPro" id="IPR036890">
    <property type="entry name" value="HATPase_C_sf"/>
</dbReference>
<dbReference type="InterPro" id="IPR050428">
    <property type="entry name" value="TCS_sensor_his_kinase"/>
</dbReference>
<keyword evidence="16" id="KW-1185">Reference proteome</keyword>
<keyword evidence="11" id="KW-0902">Two-component regulatory system</keyword>
<dbReference type="AlphaFoldDB" id="A0A6G8IDI4"/>
<gene>
    <name evidence="15" type="ORF">G9Q37_02515</name>
</gene>
<dbReference type="SUPFAM" id="SSF55874">
    <property type="entry name" value="ATPase domain of HSP90 chaperone/DNA topoisomerase II/histidine kinase"/>
    <property type="match status" value="1"/>
</dbReference>
<protein>
    <recommendedName>
        <fullName evidence="3">histidine kinase</fullName>
        <ecNumber evidence="3">2.7.13.3</ecNumber>
    </recommendedName>
</protein>
<dbReference type="PRINTS" id="PR00344">
    <property type="entry name" value="BCTRLSENSOR"/>
</dbReference>
<sequence>MRSIRQRLLSWQVGALIVAAVLEGLLTHHLAWGAFNDVRDNSLQLIAHSVVRHGVPPPGDPGAAADALATSQPISSDLGHFTTQIWSPDGRLLYSSLAGGGPALQPPGLHVVPWGGEEWRVYTLADPRQTVQVAVTSADRLARFAEFVPWLLAPLALLVAVMWLLMPTAVNSALAPLDAWGRDLRRRDVQHLHPVATQALPDELVPLGDALNSLLARVDTLLNDQRALLADVAHELNTPLAAIKLQAQLARRSAETEAQRRAAFDELDRGIARATHLVAQLLQIARLEPGVREHRPEPLRLDRLAAEAVGSFSARADEREVDLGLSPSEPLDVMGDPHDLRVLVDNLIDNALRHTPRGSRVDVEVRARDGWAWLAVSDNGPGIAAPDRERALQRFARLRPEQTTGSGLGLAIVHQIVQRHGGQLQLDGAEGGGLRVRVGLPLRG</sequence>
<evidence type="ECO:0000256" key="12">
    <source>
        <dbReference type="ARBA" id="ARBA00023136"/>
    </source>
</evidence>
<keyword evidence="9" id="KW-0067">ATP-binding</keyword>
<dbReference type="Pfam" id="PF02518">
    <property type="entry name" value="HATPase_c"/>
    <property type="match status" value="1"/>
</dbReference>
<dbReference type="GO" id="GO:0005524">
    <property type="term" value="F:ATP binding"/>
    <property type="evidence" value="ECO:0007669"/>
    <property type="project" value="UniProtKB-KW"/>
</dbReference>
<dbReference type="CDD" id="cd00082">
    <property type="entry name" value="HisKA"/>
    <property type="match status" value="1"/>
</dbReference>
<dbReference type="InterPro" id="IPR003594">
    <property type="entry name" value="HATPase_dom"/>
</dbReference>
<dbReference type="SUPFAM" id="SSF47384">
    <property type="entry name" value="Homodimeric domain of signal transducing histidine kinase"/>
    <property type="match status" value="1"/>
</dbReference>
<dbReference type="InterPro" id="IPR004358">
    <property type="entry name" value="Sig_transdc_His_kin-like_C"/>
</dbReference>
<evidence type="ECO:0000256" key="13">
    <source>
        <dbReference type="SAM" id="Phobius"/>
    </source>
</evidence>
<dbReference type="EMBL" id="CP049989">
    <property type="protein sequence ID" value="QIM51086.1"/>
    <property type="molecule type" value="Genomic_DNA"/>
</dbReference>
<feature type="domain" description="Histidine kinase" evidence="14">
    <location>
        <begin position="231"/>
        <end position="444"/>
    </location>
</feature>
<dbReference type="SMART" id="SM00388">
    <property type="entry name" value="HisKA"/>
    <property type="match status" value="1"/>
</dbReference>
<dbReference type="InterPro" id="IPR003661">
    <property type="entry name" value="HisK_dim/P_dom"/>
</dbReference>
<evidence type="ECO:0000256" key="4">
    <source>
        <dbReference type="ARBA" id="ARBA00022553"/>
    </source>
</evidence>
<name>A0A6G8IDI4_9BURK</name>
<evidence type="ECO:0000256" key="5">
    <source>
        <dbReference type="ARBA" id="ARBA00022679"/>
    </source>
</evidence>
<proteinExistence type="predicted"/>
<dbReference type="GO" id="GO:0005886">
    <property type="term" value="C:plasma membrane"/>
    <property type="evidence" value="ECO:0007669"/>
    <property type="project" value="TreeGrafter"/>
</dbReference>